<accession>A0A9D0ZSH2</accession>
<evidence type="ECO:0008006" key="3">
    <source>
        <dbReference type="Google" id="ProtNLM"/>
    </source>
</evidence>
<dbReference type="Pfam" id="PF20765">
    <property type="entry name" value="Phage_tail_terminator_8"/>
    <property type="match status" value="1"/>
</dbReference>
<reference evidence="1" key="1">
    <citation type="submission" date="2020-10" db="EMBL/GenBank/DDBJ databases">
        <authorList>
            <person name="Gilroy R."/>
        </authorList>
    </citation>
    <scope>NUCLEOTIDE SEQUENCE</scope>
    <source>
        <strain evidence="1">CHK147-3167</strain>
    </source>
</reference>
<dbReference type="AlphaFoldDB" id="A0A9D0ZSH2"/>
<reference evidence="1" key="2">
    <citation type="journal article" date="2021" name="PeerJ">
        <title>Extensive microbial diversity within the chicken gut microbiome revealed by metagenomics and culture.</title>
        <authorList>
            <person name="Gilroy R."/>
            <person name="Ravi A."/>
            <person name="Getino M."/>
            <person name="Pursley I."/>
            <person name="Horton D.L."/>
            <person name="Alikhan N.F."/>
            <person name="Baker D."/>
            <person name="Gharbi K."/>
            <person name="Hall N."/>
            <person name="Watson M."/>
            <person name="Adriaenssens E.M."/>
            <person name="Foster-Nyarko E."/>
            <person name="Jarju S."/>
            <person name="Secka A."/>
            <person name="Antonio M."/>
            <person name="Oren A."/>
            <person name="Chaudhuri R.R."/>
            <person name="La Ragione R."/>
            <person name="Hildebrand F."/>
            <person name="Pallen M.J."/>
        </authorList>
    </citation>
    <scope>NUCLEOTIDE SEQUENCE</scope>
    <source>
        <strain evidence="1">CHK147-3167</strain>
    </source>
</reference>
<evidence type="ECO:0000313" key="2">
    <source>
        <dbReference type="Proteomes" id="UP000886786"/>
    </source>
</evidence>
<dbReference type="InterPro" id="IPR049254">
    <property type="entry name" value="Phage_tail_terminator"/>
</dbReference>
<sequence>MMINELIDSISIAINSEFGDEYEIYTESIKQGFNEPCFFIYNFNSTNDVFLGKRYFRTNQFCMNYFPNKGNENKECHSVAERLYKCLEWLNAQGDLLRGTGLKHDILDGVLNFYVNYNAFYHKTEDTIPMGDISQRLNVKE</sequence>
<protein>
    <recommendedName>
        <fullName evidence="3">Phage protein</fullName>
    </recommendedName>
</protein>
<comment type="caution">
    <text evidence="1">The sequence shown here is derived from an EMBL/GenBank/DDBJ whole genome shotgun (WGS) entry which is preliminary data.</text>
</comment>
<evidence type="ECO:0000313" key="1">
    <source>
        <dbReference type="EMBL" id="HIQ91297.1"/>
    </source>
</evidence>
<dbReference type="EMBL" id="DVFV01000115">
    <property type="protein sequence ID" value="HIQ91297.1"/>
    <property type="molecule type" value="Genomic_DNA"/>
</dbReference>
<dbReference type="Proteomes" id="UP000886786">
    <property type="component" value="Unassembled WGS sequence"/>
</dbReference>
<organism evidence="1 2">
    <name type="scientific">Candidatus Coprosoma intestinipullorum</name>
    <dbReference type="NCBI Taxonomy" id="2840752"/>
    <lineage>
        <taxon>Bacteria</taxon>
        <taxon>Bacillati</taxon>
        <taxon>Bacillota</taxon>
        <taxon>Bacillota incertae sedis</taxon>
        <taxon>Candidatus Coprosoma</taxon>
    </lineage>
</organism>
<name>A0A9D0ZSH2_9FIRM</name>
<gene>
    <name evidence="1" type="ORF">IAB27_06735</name>
</gene>
<proteinExistence type="predicted"/>